<evidence type="ECO:0000313" key="3">
    <source>
        <dbReference type="Proteomes" id="UP000789396"/>
    </source>
</evidence>
<proteinExistence type="predicted"/>
<protein>
    <submittedName>
        <fullName evidence="2">12173_t:CDS:1</fullName>
    </submittedName>
</protein>
<feature type="compositionally biased region" description="Polar residues" evidence="1">
    <location>
        <begin position="55"/>
        <end position="81"/>
    </location>
</feature>
<evidence type="ECO:0000256" key="1">
    <source>
        <dbReference type="SAM" id="MobiDB-lite"/>
    </source>
</evidence>
<sequence>MGDPEDEIVDMDLDSDSETSKTCKNPEFVKYHCKSKSCQDSSTNANFNVNQDSLNIQPRSNNPLSVFGNNRSTNLNVSPTSEAHKEICPPSVSADLEKTELSSKVIPSPDQNTKIMDLDFKPSIASLSNN</sequence>
<dbReference type="Proteomes" id="UP000789396">
    <property type="component" value="Unassembled WGS sequence"/>
</dbReference>
<dbReference type="EMBL" id="CAJVPZ010007148">
    <property type="protein sequence ID" value="CAG8582455.1"/>
    <property type="molecule type" value="Genomic_DNA"/>
</dbReference>
<feature type="region of interest" description="Disordered" evidence="1">
    <location>
        <begin position="55"/>
        <end position="86"/>
    </location>
</feature>
<gene>
    <name evidence="2" type="ORF">RFULGI_LOCUS5909</name>
</gene>
<evidence type="ECO:0000313" key="2">
    <source>
        <dbReference type="EMBL" id="CAG8582455.1"/>
    </source>
</evidence>
<keyword evidence="3" id="KW-1185">Reference proteome</keyword>
<feature type="non-terminal residue" evidence="2">
    <location>
        <position position="1"/>
    </location>
</feature>
<name>A0A9N9G3M8_9GLOM</name>
<comment type="caution">
    <text evidence="2">The sequence shown here is derived from an EMBL/GenBank/DDBJ whole genome shotgun (WGS) entry which is preliminary data.</text>
</comment>
<reference evidence="2" key="1">
    <citation type="submission" date="2021-06" db="EMBL/GenBank/DDBJ databases">
        <authorList>
            <person name="Kallberg Y."/>
            <person name="Tangrot J."/>
            <person name="Rosling A."/>
        </authorList>
    </citation>
    <scope>NUCLEOTIDE SEQUENCE</scope>
    <source>
        <strain evidence="2">IN212</strain>
    </source>
</reference>
<organism evidence="2 3">
    <name type="scientific">Racocetra fulgida</name>
    <dbReference type="NCBI Taxonomy" id="60492"/>
    <lineage>
        <taxon>Eukaryota</taxon>
        <taxon>Fungi</taxon>
        <taxon>Fungi incertae sedis</taxon>
        <taxon>Mucoromycota</taxon>
        <taxon>Glomeromycotina</taxon>
        <taxon>Glomeromycetes</taxon>
        <taxon>Diversisporales</taxon>
        <taxon>Gigasporaceae</taxon>
        <taxon>Racocetra</taxon>
    </lineage>
</organism>
<accession>A0A9N9G3M8</accession>
<feature type="region of interest" description="Disordered" evidence="1">
    <location>
        <begin position="1"/>
        <end position="21"/>
    </location>
</feature>
<dbReference type="AlphaFoldDB" id="A0A9N9G3M8"/>
<feature type="compositionally biased region" description="Acidic residues" evidence="1">
    <location>
        <begin position="1"/>
        <end position="17"/>
    </location>
</feature>